<dbReference type="Proteomes" id="UP000070578">
    <property type="component" value="Unassembled WGS sequence"/>
</dbReference>
<gene>
    <name evidence="1" type="ORF">AWT59_1330</name>
</gene>
<organism evidence="1 2">
    <name type="scientific">Candidatus Gallionella acididurans</name>
    <dbReference type="NCBI Taxonomy" id="1796491"/>
    <lineage>
        <taxon>Bacteria</taxon>
        <taxon>Pseudomonadati</taxon>
        <taxon>Pseudomonadota</taxon>
        <taxon>Betaproteobacteria</taxon>
        <taxon>Nitrosomonadales</taxon>
        <taxon>Gallionellaceae</taxon>
        <taxon>Gallionella</taxon>
    </lineage>
</organism>
<evidence type="ECO:0000313" key="2">
    <source>
        <dbReference type="Proteomes" id="UP000070578"/>
    </source>
</evidence>
<name>A0A139BUC6_9PROT</name>
<dbReference type="EMBL" id="LSLI01000026">
    <property type="protein sequence ID" value="KXS32561.1"/>
    <property type="molecule type" value="Genomic_DNA"/>
</dbReference>
<accession>A0A139BUC6</accession>
<comment type="caution">
    <text evidence="1">The sequence shown here is derived from an EMBL/GenBank/DDBJ whole genome shotgun (WGS) entry which is preliminary data.</text>
</comment>
<protein>
    <submittedName>
        <fullName evidence="1">Uncharacterized protein</fullName>
    </submittedName>
</protein>
<proteinExistence type="predicted"/>
<sequence>MQGNNMRISINYFEGYPELESELAKYPKRVRAERMRLLASLGLTTLHNGRPIVPPGTMQPSIPDSTPASTELKAGVANGKAIKNVFDQV</sequence>
<reference evidence="1 2" key="1">
    <citation type="submission" date="2016-02" db="EMBL/GenBank/DDBJ databases">
        <authorList>
            <person name="Wen L."/>
            <person name="He K."/>
            <person name="Yang H."/>
        </authorList>
    </citation>
    <scope>NUCLEOTIDE SEQUENCE [LARGE SCALE GENOMIC DNA]</scope>
    <source>
        <strain evidence="1">ShG14-8</strain>
    </source>
</reference>
<evidence type="ECO:0000313" key="1">
    <source>
        <dbReference type="EMBL" id="KXS32561.1"/>
    </source>
</evidence>
<reference evidence="1 2" key="2">
    <citation type="submission" date="2016-03" db="EMBL/GenBank/DDBJ databases">
        <title>New uncultured bacterium of the family Gallionellaceae from acid mine drainage: description and reconstruction of genome based on metagenomic analysis of microbial community.</title>
        <authorList>
            <person name="Kadnikov V."/>
            <person name="Ivasenko D."/>
            <person name="Beletsky A."/>
            <person name="Mardanov A."/>
            <person name="Danilova E."/>
            <person name="Pimenov N."/>
            <person name="Karnachuk O."/>
            <person name="Ravin N."/>
        </authorList>
    </citation>
    <scope>NUCLEOTIDE SEQUENCE [LARGE SCALE GENOMIC DNA]</scope>
    <source>
        <strain evidence="1">ShG14-8</strain>
    </source>
</reference>
<dbReference type="AlphaFoldDB" id="A0A139BUC6"/>